<dbReference type="EMBL" id="VOBR01000007">
    <property type="protein sequence ID" value="TWP51976.1"/>
    <property type="molecule type" value="Genomic_DNA"/>
</dbReference>
<dbReference type="GO" id="GO:0009097">
    <property type="term" value="P:isoleucine biosynthetic process"/>
    <property type="evidence" value="ECO:0007669"/>
    <property type="project" value="TreeGrafter"/>
</dbReference>
<dbReference type="Proteomes" id="UP000316639">
    <property type="component" value="Unassembled WGS sequence"/>
</dbReference>
<evidence type="ECO:0000256" key="3">
    <source>
        <dbReference type="ARBA" id="ARBA00023239"/>
    </source>
</evidence>
<dbReference type="Pfam" id="PF00291">
    <property type="entry name" value="PALP"/>
    <property type="match status" value="1"/>
</dbReference>
<organism evidence="5 6">
    <name type="scientific">Lentzea tibetensis</name>
    <dbReference type="NCBI Taxonomy" id="2591470"/>
    <lineage>
        <taxon>Bacteria</taxon>
        <taxon>Bacillati</taxon>
        <taxon>Actinomycetota</taxon>
        <taxon>Actinomycetes</taxon>
        <taxon>Pseudonocardiales</taxon>
        <taxon>Pseudonocardiaceae</taxon>
        <taxon>Lentzea</taxon>
    </lineage>
</organism>
<dbReference type="AlphaFoldDB" id="A0A563EW99"/>
<dbReference type="GO" id="GO:0006567">
    <property type="term" value="P:L-threonine catabolic process"/>
    <property type="evidence" value="ECO:0007669"/>
    <property type="project" value="TreeGrafter"/>
</dbReference>
<comment type="caution">
    <text evidence="5">The sequence shown here is derived from an EMBL/GenBank/DDBJ whole genome shotgun (WGS) entry which is preliminary data.</text>
</comment>
<feature type="domain" description="Tryptophan synthase beta chain-like PALP" evidence="4">
    <location>
        <begin position="8"/>
        <end position="277"/>
    </location>
</feature>
<dbReference type="GO" id="GO:0003941">
    <property type="term" value="F:L-serine ammonia-lyase activity"/>
    <property type="evidence" value="ECO:0007669"/>
    <property type="project" value="TreeGrafter"/>
</dbReference>
<dbReference type="InterPro" id="IPR036052">
    <property type="entry name" value="TrpB-like_PALP_sf"/>
</dbReference>
<proteinExistence type="predicted"/>
<dbReference type="GO" id="GO:0006565">
    <property type="term" value="P:L-serine catabolic process"/>
    <property type="evidence" value="ECO:0007669"/>
    <property type="project" value="TreeGrafter"/>
</dbReference>
<protein>
    <submittedName>
        <fullName evidence="5">Threonine/serine dehydratase</fullName>
    </submittedName>
</protein>
<dbReference type="InterPro" id="IPR001926">
    <property type="entry name" value="TrpB-like_PALP"/>
</dbReference>
<dbReference type="SUPFAM" id="SSF53686">
    <property type="entry name" value="Tryptophan synthase beta subunit-like PLP-dependent enzymes"/>
    <property type="match status" value="1"/>
</dbReference>
<dbReference type="PANTHER" id="PTHR48078">
    <property type="entry name" value="THREONINE DEHYDRATASE, MITOCHONDRIAL-RELATED"/>
    <property type="match status" value="1"/>
</dbReference>
<sequence>MRAAAERIAPHVRRTPLLECAELGVVVKAENLQHAGSFKVRGVFNALLSYEELPRGIATFSAGNHGAAVAYATRSVGIPSVVCMPPKAVRAKVDNVRKHGGEVVFTEDLLGTCQTIAAERGYSLLHPFDDLAVIAGQGTVGLEIGDADLVLVPVGGGGLISGIAAALPGVRVVGVEPETANAMTHALRVGWPEPLPEKPVSMADGLTAPFAGEHTLAHVRALVSEVVEVTEQHIRDAWWPLMDATKLLVEPSAAVGLAALREGLVEPGERTVLVLSGGNTALAH</sequence>
<evidence type="ECO:0000313" key="6">
    <source>
        <dbReference type="Proteomes" id="UP000316639"/>
    </source>
</evidence>
<comment type="cofactor">
    <cofactor evidence="1">
        <name>pyridoxal 5'-phosphate</name>
        <dbReference type="ChEBI" id="CHEBI:597326"/>
    </cofactor>
</comment>
<dbReference type="OrthoDB" id="4408011at2"/>
<evidence type="ECO:0000256" key="2">
    <source>
        <dbReference type="ARBA" id="ARBA00022898"/>
    </source>
</evidence>
<dbReference type="InterPro" id="IPR050147">
    <property type="entry name" value="Ser/Thr_Dehydratase"/>
</dbReference>
<dbReference type="CDD" id="cd01562">
    <property type="entry name" value="Thr-dehyd"/>
    <property type="match status" value="1"/>
</dbReference>
<reference evidence="5 6" key="1">
    <citation type="submission" date="2019-07" db="EMBL/GenBank/DDBJ databases">
        <title>Lentzea xizangensis sp. nov., isolated from Qinghai-Tibetan Plateau Soils.</title>
        <authorList>
            <person name="Huang J."/>
        </authorList>
    </citation>
    <scope>NUCLEOTIDE SEQUENCE [LARGE SCALE GENOMIC DNA]</scope>
    <source>
        <strain evidence="5 6">FXJ1.1311</strain>
    </source>
</reference>
<keyword evidence="3" id="KW-0456">Lyase</keyword>
<evidence type="ECO:0000313" key="5">
    <source>
        <dbReference type="EMBL" id="TWP51976.1"/>
    </source>
</evidence>
<name>A0A563EW99_9PSEU</name>
<evidence type="ECO:0000256" key="1">
    <source>
        <dbReference type="ARBA" id="ARBA00001933"/>
    </source>
</evidence>
<keyword evidence="2" id="KW-0663">Pyridoxal phosphate</keyword>
<evidence type="ECO:0000259" key="4">
    <source>
        <dbReference type="Pfam" id="PF00291"/>
    </source>
</evidence>
<gene>
    <name evidence="5" type="ORF">FKR81_12515</name>
</gene>
<dbReference type="PANTHER" id="PTHR48078:SF6">
    <property type="entry name" value="L-THREONINE DEHYDRATASE CATABOLIC TDCB"/>
    <property type="match status" value="1"/>
</dbReference>
<keyword evidence="6" id="KW-1185">Reference proteome</keyword>
<dbReference type="GO" id="GO:0004794">
    <property type="term" value="F:threonine deaminase activity"/>
    <property type="evidence" value="ECO:0007669"/>
    <property type="project" value="TreeGrafter"/>
</dbReference>
<accession>A0A563EW99</accession>
<dbReference type="Gene3D" id="3.40.50.1100">
    <property type="match status" value="2"/>
</dbReference>